<name>A0ACC0YTP8_9ROSI</name>
<sequence>MAGNTHNSKNKRWHGFCKQFLPKHGYDGLKIPDAFVEHLNGFPKKFVNMEEEEDEDDIVVIDVNEDSDAENVFL</sequence>
<evidence type="ECO:0000313" key="2">
    <source>
        <dbReference type="Proteomes" id="UP001163603"/>
    </source>
</evidence>
<evidence type="ECO:0000313" key="1">
    <source>
        <dbReference type="EMBL" id="KAJ0040922.1"/>
    </source>
</evidence>
<comment type="caution">
    <text evidence="1">The sequence shown here is derived from an EMBL/GenBank/DDBJ whole genome shotgun (WGS) entry which is preliminary data.</text>
</comment>
<reference evidence="2" key="1">
    <citation type="journal article" date="2023" name="G3 (Bethesda)">
        <title>Genome assembly and association tests identify interacting loci associated with vigor, precocity, and sex in interspecific pistachio rootstocks.</title>
        <authorList>
            <person name="Palmer W."/>
            <person name="Jacygrad E."/>
            <person name="Sagayaradj S."/>
            <person name="Cavanaugh K."/>
            <person name="Han R."/>
            <person name="Bertier L."/>
            <person name="Beede B."/>
            <person name="Kafkas S."/>
            <person name="Golino D."/>
            <person name="Preece J."/>
            <person name="Michelmore R."/>
        </authorList>
    </citation>
    <scope>NUCLEOTIDE SEQUENCE [LARGE SCALE GENOMIC DNA]</scope>
</reference>
<keyword evidence="2" id="KW-1185">Reference proteome</keyword>
<dbReference type="Proteomes" id="UP001163603">
    <property type="component" value="Chromosome 5"/>
</dbReference>
<protein>
    <submittedName>
        <fullName evidence="1">Uncharacterized protein</fullName>
    </submittedName>
</protein>
<dbReference type="EMBL" id="CM047740">
    <property type="protein sequence ID" value="KAJ0040922.1"/>
    <property type="molecule type" value="Genomic_DNA"/>
</dbReference>
<organism evidence="1 2">
    <name type="scientific">Pistacia integerrima</name>
    <dbReference type="NCBI Taxonomy" id="434235"/>
    <lineage>
        <taxon>Eukaryota</taxon>
        <taxon>Viridiplantae</taxon>
        <taxon>Streptophyta</taxon>
        <taxon>Embryophyta</taxon>
        <taxon>Tracheophyta</taxon>
        <taxon>Spermatophyta</taxon>
        <taxon>Magnoliopsida</taxon>
        <taxon>eudicotyledons</taxon>
        <taxon>Gunneridae</taxon>
        <taxon>Pentapetalae</taxon>
        <taxon>rosids</taxon>
        <taxon>malvids</taxon>
        <taxon>Sapindales</taxon>
        <taxon>Anacardiaceae</taxon>
        <taxon>Pistacia</taxon>
    </lineage>
</organism>
<gene>
    <name evidence="1" type="ORF">Pint_27463</name>
</gene>
<proteinExistence type="predicted"/>
<accession>A0ACC0YTP8</accession>